<protein>
    <submittedName>
        <fullName evidence="1">Uncharacterized protein</fullName>
    </submittedName>
</protein>
<name>A0A0V0UDB5_9BILA</name>
<comment type="caution">
    <text evidence="1">The sequence shown here is derived from an EMBL/GenBank/DDBJ whole genome shotgun (WGS) entry which is preliminary data.</text>
</comment>
<keyword evidence="2" id="KW-1185">Reference proteome</keyword>
<sequence length="78" mass="9124">MDYNIAIKELCRYRFEQHKVLSPNCRRHSSPSNYYRHSLLTDGILRSGLLGIFIFKHCVVLEANTRRTSVLGYPLIIQ</sequence>
<dbReference type="EMBL" id="JYDJ01000020">
    <property type="protein sequence ID" value="KRX49105.1"/>
    <property type="molecule type" value="Genomic_DNA"/>
</dbReference>
<gene>
    <name evidence="1" type="ORF">T05_9077</name>
</gene>
<organism evidence="1 2">
    <name type="scientific">Trichinella murrelli</name>
    <dbReference type="NCBI Taxonomy" id="144512"/>
    <lineage>
        <taxon>Eukaryota</taxon>
        <taxon>Metazoa</taxon>
        <taxon>Ecdysozoa</taxon>
        <taxon>Nematoda</taxon>
        <taxon>Enoplea</taxon>
        <taxon>Dorylaimia</taxon>
        <taxon>Trichinellida</taxon>
        <taxon>Trichinellidae</taxon>
        <taxon>Trichinella</taxon>
    </lineage>
</organism>
<dbReference type="Proteomes" id="UP000055048">
    <property type="component" value="Unassembled WGS sequence"/>
</dbReference>
<evidence type="ECO:0000313" key="1">
    <source>
        <dbReference type="EMBL" id="KRX49105.1"/>
    </source>
</evidence>
<accession>A0A0V0UDB5</accession>
<dbReference type="AlphaFoldDB" id="A0A0V0UDB5"/>
<reference evidence="1 2" key="1">
    <citation type="submission" date="2015-01" db="EMBL/GenBank/DDBJ databases">
        <title>Evolution of Trichinella species and genotypes.</title>
        <authorList>
            <person name="Korhonen P.K."/>
            <person name="Edoardo P."/>
            <person name="Giuseppe L.R."/>
            <person name="Gasser R.B."/>
        </authorList>
    </citation>
    <scope>NUCLEOTIDE SEQUENCE [LARGE SCALE GENOMIC DNA]</scope>
    <source>
        <strain evidence="1">ISS417</strain>
    </source>
</reference>
<evidence type="ECO:0000313" key="2">
    <source>
        <dbReference type="Proteomes" id="UP000055048"/>
    </source>
</evidence>
<proteinExistence type="predicted"/>